<dbReference type="EMBL" id="QGGU01000010">
    <property type="protein sequence ID" value="PWK47864.1"/>
    <property type="molecule type" value="Genomic_DNA"/>
</dbReference>
<evidence type="ECO:0000256" key="6">
    <source>
        <dbReference type="ARBA" id="ARBA00022833"/>
    </source>
</evidence>
<evidence type="ECO:0000256" key="2">
    <source>
        <dbReference type="ARBA" id="ARBA00022670"/>
    </source>
</evidence>
<dbReference type="SUPFAM" id="SSF52025">
    <property type="entry name" value="PA domain"/>
    <property type="match status" value="1"/>
</dbReference>
<dbReference type="GO" id="GO:0008235">
    <property type="term" value="F:metalloexopeptidase activity"/>
    <property type="evidence" value="ECO:0007669"/>
    <property type="project" value="InterPro"/>
</dbReference>
<dbReference type="Gene3D" id="3.50.30.30">
    <property type="match status" value="1"/>
</dbReference>
<sequence>MIKYLALGLFAASASAGSNFEEVYNSINKQSFAEHVKTMSSDDFGGRAPDTEGEKKTINYMVKHFKALGLEPGNGDSFTQSVPLVSVESKPTQPLTIGDLSFDYQTDFVANSSQLKPQVSVKDSEVVFVGYGVVAPEFGWNDYAALDVKGKTVVILVNDPGYATGNPDLFTGKAMTYYGRWTYKYEEAARQGAAAAIIVHETAPASYGWNVVESSWTGPQFQLPKGKNSAPVVNVEMWITEPKARALMKKGGLDFDSLKQQAKQKGFKAQSLNLKANVAVENTIKRSQTNNIMATIPGTKRPDEHIIYMAHWDHLGTHPNKEGDNIYNGALDNATGTGALIMLAKAFKQLPDQPERSISFVAVGAEEQGLLGSKYYAENPVYPLEKTVGVINMDSLNVTGLMKDFTVVGFNKSELQEYLAKAAARQKRELVAETKPEAGSFYRSDHFSLAKQGVPAIYAGGGSEPLNAEQAKIAKQVGELKSRCYHQPCDEFSELWSLDSAVADIRVFFETGNLLANTKDWPNWYEGTEFKQARDESRNK</sequence>
<keyword evidence="10" id="KW-1185">Reference proteome</keyword>
<evidence type="ECO:0000256" key="1">
    <source>
        <dbReference type="ARBA" id="ARBA00022438"/>
    </source>
</evidence>
<accession>A0A316FGC3</accession>
<dbReference type="GO" id="GO:0004180">
    <property type="term" value="F:carboxypeptidase activity"/>
    <property type="evidence" value="ECO:0007669"/>
    <property type="project" value="UniProtKB-KW"/>
</dbReference>
<dbReference type="FunFam" id="3.40.630.10:FF:000088">
    <property type="entry name" value="Peptidase M20"/>
    <property type="match status" value="1"/>
</dbReference>
<name>A0A316FGC3_9GAMM</name>
<dbReference type="PANTHER" id="PTHR12147:SF56">
    <property type="entry name" value="AMINOPEPTIDASE YDR415C-RELATED"/>
    <property type="match status" value="1"/>
</dbReference>
<keyword evidence="6" id="KW-0862">Zinc</keyword>
<proteinExistence type="predicted"/>
<dbReference type="Proteomes" id="UP000245790">
    <property type="component" value="Unassembled WGS sequence"/>
</dbReference>
<feature type="domain" description="Peptidase M28" evidence="8">
    <location>
        <begin position="291"/>
        <end position="494"/>
    </location>
</feature>
<evidence type="ECO:0000256" key="5">
    <source>
        <dbReference type="ARBA" id="ARBA00022801"/>
    </source>
</evidence>
<comment type="caution">
    <text evidence="9">The sequence shown here is derived from an EMBL/GenBank/DDBJ whole genome shotgun (WGS) entry which is preliminary data.</text>
</comment>
<dbReference type="GO" id="GO:0006508">
    <property type="term" value="P:proteolysis"/>
    <property type="evidence" value="ECO:0007669"/>
    <property type="project" value="UniProtKB-KW"/>
</dbReference>
<keyword evidence="1" id="KW-0031">Aminopeptidase</keyword>
<evidence type="ECO:0000259" key="8">
    <source>
        <dbReference type="Pfam" id="PF04389"/>
    </source>
</evidence>
<evidence type="ECO:0000313" key="10">
    <source>
        <dbReference type="Proteomes" id="UP000245790"/>
    </source>
</evidence>
<feature type="signal peptide" evidence="7">
    <location>
        <begin position="1"/>
        <end position="16"/>
    </location>
</feature>
<dbReference type="InterPro" id="IPR045175">
    <property type="entry name" value="M28_fam"/>
</dbReference>
<dbReference type="GO" id="GO:0046872">
    <property type="term" value="F:metal ion binding"/>
    <property type="evidence" value="ECO:0007669"/>
    <property type="project" value="UniProtKB-KW"/>
</dbReference>
<protein>
    <submittedName>
        <fullName evidence="9">Zn-dependent M28 family amino/carboxypeptidase</fullName>
    </submittedName>
</protein>
<keyword evidence="5" id="KW-0378">Hydrolase</keyword>
<dbReference type="InterPro" id="IPR046450">
    <property type="entry name" value="PA_dom_sf"/>
</dbReference>
<keyword evidence="2" id="KW-0645">Protease</keyword>
<dbReference type="InterPro" id="IPR007484">
    <property type="entry name" value="Peptidase_M28"/>
</dbReference>
<dbReference type="CDD" id="cd04821">
    <property type="entry name" value="PA_M28_1_2"/>
    <property type="match status" value="1"/>
</dbReference>
<gene>
    <name evidence="9" type="ORF">C8D97_11079</name>
</gene>
<organism evidence="9 10">
    <name type="scientific">Pleionea mediterranea</name>
    <dbReference type="NCBI Taxonomy" id="523701"/>
    <lineage>
        <taxon>Bacteria</taxon>
        <taxon>Pseudomonadati</taxon>
        <taxon>Pseudomonadota</taxon>
        <taxon>Gammaproteobacteria</taxon>
        <taxon>Oceanospirillales</taxon>
        <taxon>Pleioneaceae</taxon>
        <taxon>Pleionea</taxon>
    </lineage>
</organism>
<dbReference type="RefSeq" id="WP_109764402.1">
    <property type="nucleotide sequence ID" value="NZ_QGGU01000010.1"/>
</dbReference>
<dbReference type="Pfam" id="PF04389">
    <property type="entry name" value="Peptidase_M28"/>
    <property type="match status" value="1"/>
</dbReference>
<dbReference type="CDD" id="cd05660">
    <property type="entry name" value="M28_like_PA"/>
    <property type="match status" value="1"/>
</dbReference>
<keyword evidence="4 7" id="KW-0732">Signal</keyword>
<evidence type="ECO:0000256" key="4">
    <source>
        <dbReference type="ARBA" id="ARBA00022729"/>
    </source>
</evidence>
<dbReference type="OrthoDB" id="9778250at2"/>
<feature type="chain" id="PRO_5016274222" evidence="7">
    <location>
        <begin position="17"/>
        <end position="540"/>
    </location>
</feature>
<dbReference type="SUPFAM" id="SSF53187">
    <property type="entry name" value="Zn-dependent exopeptidases"/>
    <property type="match status" value="1"/>
</dbReference>
<dbReference type="AlphaFoldDB" id="A0A316FGC3"/>
<keyword evidence="3" id="KW-0479">Metal-binding</keyword>
<evidence type="ECO:0000256" key="3">
    <source>
        <dbReference type="ARBA" id="ARBA00022723"/>
    </source>
</evidence>
<reference evidence="9 10" key="1">
    <citation type="submission" date="2018-05" db="EMBL/GenBank/DDBJ databases">
        <title>Genomic Encyclopedia of Type Strains, Phase IV (KMG-IV): sequencing the most valuable type-strain genomes for metagenomic binning, comparative biology and taxonomic classification.</title>
        <authorList>
            <person name="Goeker M."/>
        </authorList>
    </citation>
    <scope>NUCLEOTIDE SEQUENCE [LARGE SCALE GENOMIC DNA]</scope>
    <source>
        <strain evidence="9 10">DSM 25350</strain>
    </source>
</reference>
<evidence type="ECO:0000313" key="9">
    <source>
        <dbReference type="EMBL" id="PWK47864.1"/>
    </source>
</evidence>
<dbReference type="GO" id="GO:0004177">
    <property type="term" value="F:aminopeptidase activity"/>
    <property type="evidence" value="ECO:0007669"/>
    <property type="project" value="UniProtKB-KW"/>
</dbReference>
<evidence type="ECO:0000256" key="7">
    <source>
        <dbReference type="SAM" id="SignalP"/>
    </source>
</evidence>
<dbReference type="Gene3D" id="3.40.630.10">
    <property type="entry name" value="Zn peptidases"/>
    <property type="match status" value="2"/>
</dbReference>
<dbReference type="PANTHER" id="PTHR12147">
    <property type="entry name" value="METALLOPEPTIDASE M28 FAMILY MEMBER"/>
    <property type="match status" value="1"/>
</dbReference>
<keyword evidence="9" id="KW-0121">Carboxypeptidase</keyword>